<keyword evidence="1" id="KW-1133">Transmembrane helix</keyword>
<proteinExistence type="predicted"/>
<protein>
    <submittedName>
        <fullName evidence="2">Vascular endothelial growth factor receptor 2</fullName>
    </submittedName>
</protein>
<keyword evidence="3" id="KW-1185">Reference proteome</keyword>
<reference evidence="2 3" key="1">
    <citation type="submission" date="2015-12" db="EMBL/GenBank/DDBJ databases">
        <title>The genome of Folsomia candida.</title>
        <authorList>
            <person name="Faddeeva A."/>
            <person name="Derks M.F."/>
            <person name="Anvar Y."/>
            <person name="Smit S."/>
            <person name="Van Straalen N."/>
            <person name="Roelofs D."/>
        </authorList>
    </citation>
    <scope>NUCLEOTIDE SEQUENCE [LARGE SCALE GENOMIC DNA]</scope>
    <source>
        <strain evidence="2 3">VU population</strain>
        <tissue evidence="2">Whole body</tissue>
    </source>
</reference>
<gene>
    <name evidence="2" type="ORF">Fcan01_12256</name>
</gene>
<sequence length="564" mass="63664">MWKVNGPRLDPRCLPCFLVVTLTMSSILIGVVKSSPEIKLVSVEPKEFAPDTQIEDQELYLLTNVTRLEMHCKAHFPVQWDFAGDTSPMQLHVRALRKTGPKLSDPTFLAELVIFRVSSSITGTYYCRSIQNPNKFDKVHIFAQEKGYRGQDPVLIKYGQTIDLILNSEKPNVIIPCSTWDPKTKIALFKKSTSSRKFEPLEPKDSYTYDPKVGFHLNLTQLEESSGQYMCSPSIDRTFDRVYVNLRKPEFKVTPDEKMVEIIQGDKLNLRCEGVEEVSILVNGEEVNDARVTSKKEYIPEAEFPYVATLVFSHLDPADGSEIECVRSSGSTARPIHTWKYRVVGEFDEKRRGINKYHSRRTKLDWFACWARTSQSPDLSFVQCTNPMECQIRGHCLQNSNKCDPALVQLCSGGCAHSTIENQTGILQCKGDGVFQQIRQFLGTSGTYVYNSMIEAPKEEKLSLSGKHVFKSGSAGEFTCTGSTFLYAGGFRWGIKAKGRPVKVLEPSSEEVVDFEETFLPTGHVVAKAVLRLESPKLVQLNCFAPFWNTTDWDSRIHALYVQG</sequence>
<evidence type="ECO:0000313" key="3">
    <source>
        <dbReference type="Proteomes" id="UP000198287"/>
    </source>
</evidence>
<dbReference type="Gene3D" id="2.60.40.10">
    <property type="entry name" value="Immunoglobulins"/>
    <property type="match status" value="2"/>
</dbReference>
<keyword evidence="1" id="KW-0472">Membrane</keyword>
<evidence type="ECO:0000313" key="2">
    <source>
        <dbReference type="EMBL" id="OXA52828.1"/>
    </source>
</evidence>
<dbReference type="InterPro" id="IPR013783">
    <property type="entry name" value="Ig-like_fold"/>
</dbReference>
<keyword evidence="1" id="KW-0812">Transmembrane</keyword>
<accession>A0A226E668</accession>
<name>A0A226E668_FOLCA</name>
<dbReference type="OMA" id="WDSRIHA"/>
<organism evidence="2 3">
    <name type="scientific">Folsomia candida</name>
    <name type="common">Springtail</name>
    <dbReference type="NCBI Taxonomy" id="158441"/>
    <lineage>
        <taxon>Eukaryota</taxon>
        <taxon>Metazoa</taxon>
        <taxon>Ecdysozoa</taxon>
        <taxon>Arthropoda</taxon>
        <taxon>Hexapoda</taxon>
        <taxon>Collembola</taxon>
        <taxon>Entomobryomorpha</taxon>
        <taxon>Isotomoidea</taxon>
        <taxon>Isotomidae</taxon>
        <taxon>Proisotominae</taxon>
        <taxon>Folsomia</taxon>
    </lineage>
</organism>
<comment type="caution">
    <text evidence="2">The sequence shown here is derived from an EMBL/GenBank/DDBJ whole genome shotgun (WGS) entry which is preliminary data.</text>
</comment>
<dbReference type="OrthoDB" id="8276049at2759"/>
<dbReference type="AlphaFoldDB" id="A0A226E668"/>
<feature type="transmembrane region" description="Helical" evidence="1">
    <location>
        <begin position="12"/>
        <end position="32"/>
    </location>
</feature>
<dbReference type="EMBL" id="LNIX01000006">
    <property type="protein sequence ID" value="OXA52828.1"/>
    <property type="molecule type" value="Genomic_DNA"/>
</dbReference>
<dbReference type="Proteomes" id="UP000198287">
    <property type="component" value="Unassembled WGS sequence"/>
</dbReference>
<keyword evidence="2" id="KW-0675">Receptor</keyword>
<evidence type="ECO:0000256" key="1">
    <source>
        <dbReference type="SAM" id="Phobius"/>
    </source>
</evidence>